<dbReference type="Gene3D" id="3.90.550.10">
    <property type="entry name" value="Spore Coat Polysaccharide Biosynthesis Protein SpsA, Chain A"/>
    <property type="match status" value="1"/>
</dbReference>
<dbReference type="RefSeq" id="XP_005791391.1">
    <property type="nucleotide sequence ID" value="XM_005791334.1"/>
</dbReference>
<sequence length="55" mass="5998">MPPRAGPVPRSINQLLFALGPYAAQLHKTGGTMPEFVNPKYADASKTKFKSPTRL</sequence>
<dbReference type="EnsemblProtists" id="EOD38962">
    <property type="protein sequence ID" value="EOD38962"/>
    <property type="gene ID" value="EMIHUDRAFT_260580"/>
</dbReference>
<reference evidence="1" key="2">
    <citation type="submission" date="2024-10" db="UniProtKB">
        <authorList>
            <consortium name="EnsemblProtists"/>
        </authorList>
    </citation>
    <scope>IDENTIFICATION</scope>
</reference>
<dbReference type="KEGG" id="ehx:EMIHUDRAFT_260580"/>
<organism evidence="1 2">
    <name type="scientific">Emiliania huxleyi (strain CCMP1516)</name>
    <dbReference type="NCBI Taxonomy" id="280463"/>
    <lineage>
        <taxon>Eukaryota</taxon>
        <taxon>Haptista</taxon>
        <taxon>Haptophyta</taxon>
        <taxon>Prymnesiophyceae</taxon>
        <taxon>Isochrysidales</taxon>
        <taxon>Noelaerhabdaceae</taxon>
        <taxon>Emiliania</taxon>
    </lineage>
</organism>
<accession>A0A0D3KT77</accession>
<evidence type="ECO:0000313" key="1">
    <source>
        <dbReference type="EnsemblProtists" id="EOD38962"/>
    </source>
</evidence>
<keyword evidence="2" id="KW-1185">Reference proteome</keyword>
<dbReference type="GeneID" id="17284234"/>
<name>A0A0D3KT77_EMIH1</name>
<dbReference type="PaxDb" id="2903-EOD38962"/>
<dbReference type="InterPro" id="IPR029044">
    <property type="entry name" value="Nucleotide-diphossugar_trans"/>
</dbReference>
<dbReference type="HOGENOM" id="CLU_3038773_0_0_1"/>
<dbReference type="eggNOG" id="KOG2388">
    <property type="taxonomic scope" value="Eukaryota"/>
</dbReference>
<proteinExistence type="predicted"/>
<protein>
    <submittedName>
        <fullName evidence="1">Uncharacterized protein</fullName>
    </submittedName>
</protein>
<evidence type="ECO:0000313" key="2">
    <source>
        <dbReference type="Proteomes" id="UP000013827"/>
    </source>
</evidence>
<dbReference type="AlphaFoldDB" id="A0A0D3KT77"/>
<dbReference type="Proteomes" id="UP000013827">
    <property type="component" value="Unassembled WGS sequence"/>
</dbReference>
<dbReference type="STRING" id="2903.R1DV40"/>
<reference evidence="2" key="1">
    <citation type="journal article" date="2013" name="Nature">
        <title>Pan genome of the phytoplankton Emiliania underpins its global distribution.</title>
        <authorList>
            <person name="Read B.A."/>
            <person name="Kegel J."/>
            <person name="Klute M.J."/>
            <person name="Kuo A."/>
            <person name="Lefebvre S.C."/>
            <person name="Maumus F."/>
            <person name="Mayer C."/>
            <person name="Miller J."/>
            <person name="Monier A."/>
            <person name="Salamov A."/>
            <person name="Young J."/>
            <person name="Aguilar M."/>
            <person name="Claverie J.M."/>
            <person name="Frickenhaus S."/>
            <person name="Gonzalez K."/>
            <person name="Herman E.K."/>
            <person name="Lin Y.C."/>
            <person name="Napier J."/>
            <person name="Ogata H."/>
            <person name="Sarno A.F."/>
            <person name="Shmutz J."/>
            <person name="Schroeder D."/>
            <person name="de Vargas C."/>
            <person name="Verret F."/>
            <person name="von Dassow P."/>
            <person name="Valentin K."/>
            <person name="Van de Peer Y."/>
            <person name="Wheeler G."/>
            <person name="Dacks J.B."/>
            <person name="Delwiche C.F."/>
            <person name="Dyhrman S.T."/>
            <person name="Glockner G."/>
            <person name="John U."/>
            <person name="Richards T."/>
            <person name="Worden A.Z."/>
            <person name="Zhang X."/>
            <person name="Grigoriev I.V."/>
            <person name="Allen A.E."/>
            <person name="Bidle K."/>
            <person name="Borodovsky M."/>
            <person name="Bowler C."/>
            <person name="Brownlee C."/>
            <person name="Cock J.M."/>
            <person name="Elias M."/>
            <person name="Gladyshev V.N."/>
            <person name="Groth M."/>
            <person name="Guda C."/>
            <person name="Hadaegh A."/>
            <person name="Iglesias-Rodriguez M.D."/>
            <person name="Jenkins J."/>
            <person name="Jones B.M."/>
            <person name="Lawson T."/>
            <person name="Leese F."/>
            <person name="Lindquist E."/>
            <person name="Lobanov A."/>
            <person name="Lomsadze A."/>
            <person name="Malik S.B."/>
            <person name="Marsh M.E."/>
            <person name="Mackinder L."/>
            <person name="Mock T."/>
            <person name="Mueller-Roeber B."/>
            <person name="Pagarete A."/>
            <person name="Parker M."/>
            <person name="Probert I."/>
            <person name="Quesneville H."/>
            <person name="Raines C."/>
            <person name="Rensing S.A."/>
            <person name="Riano-Pachon D.M."/>
            <person name="Richier S."/>
            <person name="Rokitta S."/>
            <person name="Shiraiwa Y."/>
            <person name="Soanes D.M."/>
            <person name="van der Giezen M."/>
            <person name="Wahlund T.M."/>
            <person name="Williams B."/>
            <person name="Wilson W."/>
            <person name="Wolfe G."/>
            <person name="Wurch L.L."/>
        </authorList>
    </citation>
    <scope>NUCLEOTIDE SEQUENCE</scope>
</reference>